<name>A0A8H2WSG8_9AGAM</name>
<dbReference type="OrthoDB" id="10475060at2759"/>
<evidence type="ECO:0000313" key="6">
    <source>
        <dbReference type="EMBL" id="CAE6405052.1"/>
    </source>
</evidence>
<reference evidence="6" key="1">
    <citation type="submission" date="2021-01" db="EMBL/GenBank/DDBJ databases">
        <authorList>
            <person name="Kaushik A."/>
        </authorList>
    </citation>
    <scope>NUCLEOTIDE SEQUENCE</scope>
    <source>
        <strain evidence="6">AG2-2IIIB</strain>
    </source>
</reference>
<evidence type="ECO:0000259" key="5">
    <source>
        <dbReference type="PROSITE" id="PS51635"/>
    </source>
</evidence>
<evidence type="ECO:0000256" key="2">
    <source>
        <dbReference type="ARBA" id="ARBA00022963"/>
    </source>
</evidence>
<organism evidence="6 7">
    <name type="scientific">Rhizoctonia solani</name>
    <dbReference type="NCBI Taxonomy" id="456999"/>
    <lineage>
        <taxon>Eukaryota</taxon>
        <taxon>Fungi</taxon>
        <taxon>Dikarya</taxon>
        <taxon>Basidiomycota</taxon>
        <taxon>Agaricomycotina</taxon>
        <taxon>Agaricomycetes</taxon>
        <taxon>Cantharellales</taxon>
        <taxon>Ceratobasidiaceae</taxon>
        <taxon>Rhizoctonia</taxon>
    </lineage>
</organism>
<dbReference type="GO" id="GO:0016042">
    <property type="term" value="P:lipid catabolic process"/>
    <property type="evidence" value="ECO:0007669"/>
    <property type="project" value="UniProtKB-KW"/>
</dbReference>
<dbReference type="GO" id="GO:0016020">
    <property type="term" value="C:membrane"/>
    <property type="evidence" value="ECO:0007669"/>
    <property type="project" value="TreeGrafter"/>
</dbReference>
<accession>A0A8H2WSG8</accession>
<evidence type="ECO:0000256" key="3">
    <source>
        <dbReference type="ARBA" id="ARBA00023098"/>
    </source>
</evidence>
<dbReference type="PROSITE" id="PS51257">
    <property type="entry name" value="PROKAR_LIPOPROTEIN"/>
    <property type="match status" value="1"/>
</dbReference>
<feature type="domain" description="PNPLA" evidence="5">
    <location>
        <begin position="1"/>
        <end position="177"/>
    </location>
</feature>
<evidence type="ECO:0000256" key="4">
    <source>
        <dbReference type="PROSITE-ProRule" id="PRU01161"/>
    </source>
</evidence>
<dbReference type="PROSITE" id="PS51635">
    <property type="entry name" value="PNPLA"/>
    <property type="match status" value="1"/>
</dbReference>
<evidence type="ECO:0000256" key="1">
    <source>
        <dbReference type="ARBA" id="ARBA00022801"/>
    </source>
</evidence>
<dbReference type="Pfam" id="PF01734">
    <property type="entry name" value="Patatin"/>
    <property type="match status" value="1"/>
</dbReference>
<keyword evidence="3" id="KW-0443">Lipid metabolism</keyword>
<dbReference type="GO" id="GO:0046486">
    <property type="term" value="P:glycerolipid metabolic process"/>
    <property type="evidence" value="ECO:0007669"/>
    <property type="project" value="UniProtKB-ARBA"/>
</dbReference>
<protein>
    <recommendedName>
        <fullName evidence="5">PNPLA domain-containing protein</fullName>
    </recommendedName>
</protein>
<dbReference type="GO" id="GO:0047499">
    <property type="term" value="F:calcium-independent phospholipase A2 activity"/>
    <property type="evidence" value="ECO:0007669"/>
    <property type="project" value="TreeGrafter"/>
</dbReference>
<dbReference type="PANTHER" id="PTHR24185">
    <property type="entry name" value="CALCIUM-INDEPENDENT PHOSPHOLIPASE A2-GAMMA"/>
    <property type="match status" value="1"/>
</dbReference>
<dbReference type="InterPro" id="IPR016035">
    <property type="entry name" value="Acyl_Trfase/lysoPLipase"/>
</dbReference>
<dbReference type="GO" id="GO:0019369">
    <property type="term" value="P:arachidonate metabolic process"/>
    <property type="evidence" value="ECO:0007669"/>
    <property type="project" value="TreeGrafter"/>
</dbReference>
<comment type="caution">
    <text evidence="4">Lacks conserved residue(s) required for the propagation of feature annotation.</text>
</comment>
<dbReference type="InterPro" id="IPR002641">
    <property type="entry name" value="PNPLA_dom"/>
</dbReference>
<gene>
    <name evidence="6" type="ORF">RDB_LOCUS39033</name>
</gene>
<dbReference type="AlphaFoldDB" id="A0A8H2WSG8"/>
<dbReference type="InterPro" id="IPR002182">
    <property type="entry name" value="NB-ARC"/>
</dbReference>
<dbReference type="EMBL" id="CAJMWT010001490">
    <property type="protein sequence ID" value="CAE6405052.1"/>
    <property type="molecule type" value="Genomic_DNA"/>
</dbReference>
<dbReference type="Pfam" id="PF00931">
    <property type="entry name" value="NB-ARC"/>
    <property type="match status" value="1"/>
</dbReference>
<dbReference type="SUPFAM" id="SSF52151">
    <property type="entry name" value="FabD/lysophospholipase-like"/>
    <property type="match status" value="1"/>
</dbReference>
<dbReference type="Proteomes" id="UP000663843">
    <property type="component" value="Unassembled WGS sequence"/>
</dbReference>
<keyword evidence="2" id="KW-0442">Lipid degradation</keyword>
<dbReference type="Gene3D" id="3.40.1090.10">
    <property type="entry name" value="Cytosolic phospholipase A2 catalytic domain"/>
    <property type="match status" value="1"/>
</dbReference>
<evidence type="ECO:0000313" key="7">
    <source>
        <dbReference type="Proteomes" id="UP000663843"/>
    </source>
</evidence>
<dbReference type="PANTHER" id="PTHR24185:SF1">
    <property type="entry name" value="CALCIUM-INDEPENDENT PHOSPHOLIPASE A2-GAMMA"/>
    <property type="match status" value="1"/>
</dbReference>
<dbReference type="InterPro" id="IPR027417">
    <property type="entry name" value="P-loop_NTPase"/>
</dbReference>
<keyword evidence="1" id="KW-0378">Hydrolase</keyword>
<sequence length="529" mass="58305">MLRVEAHSGRQVHPHMHFDMIAGTGTGGISACMLGRLRMSIQNAIQAYSDLMESVFTDKKSIGSTVYKGTKLQEALKTTVRNATGDQDEKMLETQASECKTAVFAMAKHNLNTGLPVIFRSCVVAANPGPHCTIREAIYATMAHPDLFKGIEIVSELGPQSFIGGELGCSNPLAHVLSEVQRVHPGRQVACIISIGAGHARTIQIPGPSLWRMILGTQDVVVMKEMATDSECVAEEMAVRFRDVKNVYFRFNVDQGMQNLKAGSWERRDEVVAHTSAYLQKTETNQKLGLAVRSSVERAETIPTGHIDGHILDLGSKQPTKFKRCPAPTPMYTGRELENTQLATCITESTNERRVAVVYGLGGAGKTQLVLNVVERTRDEWDHVIFVDASSNETIEQTLKEFAILKGIGGTCETTLHWLEDCRERWLVVFDNVDTPSINIRQYIPGGQHGSILITTRLPDLARLAKGPGSVCRLSSMRKEDGLALLIKAARLEDQYLSDEETEAAEALLKASCALHRRKQDILTFEYGT</sequence>
<proteinExistence type="predicted"/>
<dbReference type="SUPFAM" id="SSF52540">
    <property type="entry name" value="P-loop containing nucleoside triphosphate hydrolases"/>
    <property type="match status" value="1"/>
</dbReference>
<dbReference type="GO" id="GO:0043531">
    <property type="term" value="F:ADP binding"/>
    <property type="evidence" value="ECO:0007669"/>
    <property type="project" value="InterPro"/>
</dbReference>
<comment type="caution">
    <text evidence="6">The sequence shown here is derived from an EMBL/GenBank/DDBJ whole genome shotgun (WGS) entry which is preliminary data.</text>
</comment>